<name>A0A672JTS0_SINGR</name>
<dbReference type="SMART" id="SM00225">
    <property type="entry name" value="BTB"/>
    <property type="match status" value="1"/>
</dbReference>
<dbReference type="PANTHER" id="PTHR22427">
    <property type="entry name" value="GH15728P"/>
    <property type="match status" value="1"/>
</dbReference>
<feature type="compositionally biased region" description="Basic and acidic residues" evidence="1">
    <location>
        <begin position="565"/>
        <end position="574"/>
    </location>
</feature>
<dbReference type="CDD" id="cd18286">
    <property type="entry name" value="BTB2_POZ_BTBD8"/>
    <property type="match status" value="1"/>
</dbReference>
<feature type="compositionally biased region" description="Polar residues" evidence="1">
    <location>
        <begin position="1057"/>
        <end position="1078"/>
    </location>
</feature>
<feature type="region of interest" description="Disordered" evidence="1">
    <location>
        <begin position="993"/>
        <end position="1014"/>
    </location>
</feature>
<evidence type="ECO:0000313" key="3">
    <source>
        <dbReference type="Ensembl" id="ENSSGRP00000000968.1"/>
    </source>
</evidence>
<feature type="region of interest" description="Disordered" evidence="1">
    <location>
        <begin position="284"/>
        <end position="694"/>
    </location>
</feature>
<dbReference type="SUPFAM" id="SSF54695">
    <property type="entry name" value="POZ domain"/>
    <property type="match status" value="1"/>
</dbReference>
<feature type="compositionally biased region" description="Low complexity" evidence="1">
    <location>
        <begin position="509"/>
        <end position="525"/>
    </location>
</feature>
<dbReference type="Pfam" id="PF00651">
    <property type="entry name" value="BTB"/>
    <property type="match status" value="1"/>
</dbReference>
<evidence type="ECO:0000256" key="1">
    <source>
        <dbReference type="SAM" id="MobiDB-lite"/>
    </source>
</evidence>
<feature type="region of interest" description="Disordered" evidence="1">
    <location>
        <begin position="936"/>
        <end position="970"/>
    </location>
</feature>
<feature type="compositionally biased region" description="Polar residues" evidence="1">
    <location>
        <begin position="284"/>
        <end position="300"/>
    </location>
</feature>
<evidence type="ECO:0000313" key="4">
    <source>
        <dbReference type="Proteomes" id="UP000472262"/>
    </source>
</evidence>
<feature type="region of interest" description="Disordered" evidence="1">
    <location>
        <begin position="1150"/>
        <end position="1175"/>
    </location>
</feature>
<proteinExistence type="predicted"/>
<dbReference type="Ensembl" id="ENSSGRT00000001061.1">
    <property type="protein sequence ID" value="ENSSGRP00000000968.1"/>
    <property type="gene ID" value="ENSSGRG00000000603.1"/>
</dbReference>
<evidence type="ECO:0000259" key="2">
    <source>
        <dbReference type="PROSITE" id="PS50097"/>
    </source>
</evidence>
<dbReference type="AlphaFoldDB" id="A0A672JTS0"/>
<keyword evidence="4" id="KW-1185">Reference proteome</keyword>
<dbReference type="InterPro" id="IPR000210">
    <property type="entry name" value="BTB/POZ_dom"/>
</dbReference>
<feature type="compositionally biased region" description="Polar residues" evidence="1">
    <location>
        <begin position="682"/>
        <end position="694"/>
    </location>
</feature>
<feature type="compositionally biased region" description="Polar residues" evidence="1">
    <location>
        <begin position="541"/>
        <end position="558"/>
    </location>
</feature>
<feature type="domain" description="BTB" evidence="2">
    <location>
        <begin position="2"/>
        <end position="69"/>
    </location>
</feature>
<gene>
    <name evidence="3" type="primary">btbd8</name>
</gene>
<sequence length="1175" mass="127091">MSDISIRVADRVFSAHRAILCARSEYFRAMLCGSWMESLCQCITLQGLGPDEMEILLHFMYGAILDFPPGTNVSQVVLAADMLGLEGLKDVAEMVLTRDYCRFFPKTVQSVVSVLCDSEQLIGSLPEVKWAKQVLSLASELQEQCLQMTVTHLPQVTHTAAFHDLRRREEFTRDPTLLRKVCVAVREGVTVENCCDLFTAVNRLSGDPNEVDVITDDQANQEPFRRELCSLRTKLWTFLLQSFFAVRHTQGWDALQPRYREKILAAALDKGDCRRLGKKPVLTSSQKPTKCLSGTSSPCDSPTHPLIKVSQGPRASPARSVAAASGTMKSDALGPTAHMAPSGKTKASNNASLRSKNDKVKPTQTPAKTKTTSTVKPVLNGTGGGAQRENSTASGARGSPTGKTVMDRKPNPGARPKSSPAGSDLSAGQTRGGKVQNNTMSGKDLPQESASNAQNTPSNSGSTSPDNSAGSPRKNGHSTPTGLRSKLQAKATTKSPLTKPAQKPDTDKTSSPTNKSTKTKPTTTSRAVPGVPASRSDPKSKSTVSENLVSSRPGSALSSRKPASPRKEVEKDASKPATTKKTTKAIPESRPSVKASTSSSRQSPSAPNKTGPKQKAPETLPTKSSLKSSGAVKTPAGSKKPGTAVKDSVSSPKHSDFKKVTQQLNPDSTEGKTRSKELVTSCLESSKVPSSLEQHSLVSPAVLDQQETVPEGISATSAKVQDMEKSSDLVSKLRSTEVKTQSVTPDMHTCTSGQSEISLSKLSTGHAIPPHVTGPEQVLNSMNSSKDSDFPPDTPCSLGSIETPLEDSWNGLHPQVSPESETGSATTSSDDIKPRSEDYDAGGSQDDDCCSHERGASKCGTMRCPDFLGRSSSDTSTPEELKMYESGAGLRVEVRLRGREAETTSEEEVGRQRPRSWIRKDEVPVEEEPCEMDTTLKNFKGMQDHQLFSSEEEEEEEEEEETEDERSEVEVLPRGMAPPIAEPPPQFQGIVNLAFEDPAEHENEQPEYQSASNFRRSVLLSVDECEELGCEEGGAQTPTHQSSDSFAHGDVFDGEPHNSQTDYRSQQSTSTVRANHISNHQENEQEPKPAVFLTEVQGSQQEDCAYNKSDAPVQDKDTRDIPAQERPSHLDLRLVEQYDNLQSKHIDSRKADMRLDLPEPQLTASSPAHSPAGNV</sequence>
<protein>
    <recommendedName>
        <fullName evidence="2">BTB domain-containing protein</fullName>
    </recommendedName>
</protein>
<feature type="compositionally biased region" description="Low complexity" evidence="1">
    <location>
        <begin position="362"/>
        <end position="378"/>
    </location>
</feature>
<reference evidence="3" key="1">
    <citation type="submission" date="2025-08" db="UniProtKB">
        <authorList>
            <consortium name="Ensembl"/>
        </authorList>
    </citation>
    <scope>IDENTIFICATION</scope>
</reference>
<feature type="compositionally biased region" description="Polar residues" evidence="1">
    <location>
        <begin position="1036"/>
        <end position="1045"/>
    </location>
</feature>
<feature type="compositionally biased region" description="Polar residues" evidence="1">
    <location>
        <begin position="738"/>
        <end position="763"/>
    </location>
</feature>
<accession>A0A672JTS0</accession>
<dbReference type="Pfam" id="PF26017">
    <property type="entry name" value="BACK_BTBD8"/>
    <property type="match status" value="1"/>
</dbReference>
<dbReference type="PROSITE" id="PS50097">
    <property type="entry name" value="BTB"/>
    <property type="match status" value="1"/>
</dbReference>
<feature type="compositionally biased region" description="Low complexity" evidence="1">
    <location>
        <begin position="313"/>
        <end position="325"/>
    </location>
</feature>
<dbReference type="Gene3D" id="3.30.710.10">
    <property type="entry name" value="Potassium Channel Kv1.1, Chain A"/>
    <property type="match status" value="1"/>
</dbReference>
<feature type="compositionally biased region" description="Acidic residues" evidence="1">
    <location>
        <begin position="950"/>
        <end position="967"/>
    </location>
</feature>
<dbReference type="PANTHER" id="PTHR22427:SF2">
    <property type="entry name" value="BTB_POZ DOMAIN-CONTAINING PROTEIN 8"/>
    <property type="match status" value="1"/>
</dbReference>
<feature type="compositionally biased region" description="Polar residues" evidence="1">
    <location>
        <begin position="817"/>
        <end position="829"/>
    </location>
</feature>
<feature type="compositionally biased region" description="Basic and acidic residues" evidence="1">
    <location>
        <begin position="892"/>
        <end position="902"/>
    </location>
</feature>
<feature type="compositionally biased region" description="Polar residues" evidence="1">
    <location>
        <begin position="345"/>
        <end position="354"/>
    </location>
</feature>
<dbReference type="InterPro" id="IPR011333">
    <property type="entry name" value="SKP1/BTB/POZ_sf"/>
</dbReference>
<dbReference type="Proteomes" id="UP000472262">
    <property type="component" value="Unassembled WGS sequence"/>
</dbReference>
<feature type="region of interest" description="Disordered" evidence="1">
    <location>
        <begin position="1029"/>
        <end position="1135"/>
    </location>
</feature>
<feature type="compositionally biased region" description="Basic and acidic residues" evidence="1">
    <location>
        <begin position="1113"/>
        <end position="1135"/>
    </location>
</feature>
<organism evidence="3 4">
    <name type="scientific">Sinocyclocheilus grahami</name>
    <name type="common">Dianchi golden-line fish</name>
    <name type="synonym">Barbus grahami</name>
    <dbReference type="NCBI Taxonomy" id="75366"/>
    <lineage>
        <taxon>Eukaryota</taxon>
        <taxon>Metazoa</taxon>
        <taxon>Chordata</taxon>
        <taxon>Craniata</taxon>
        <taxon>Vertebrata</taxon>
        <taxon>Euteleostomi</taxon>
        <taxon>Actinopterygii</taxon>
        <taxon>Neopterygii</taxon>
        <taxon>Teleostei</taxon>
        <taxon>Ostariophysi</taxon>
        <taxon>Cypriniformes</taxon>
        <taxon>Cyprinidae</taxon>
        <taxon>Cyprininae</taxon>
        <taxon>Sinocyclocheilus</taxon>
    </lineage>
</organism>
<dbReference type="InterPro" id="IPR043225">
    <property type="entry name" value="BACK_BTBD8"/>
</dbReference>
<feature type="compositionally biased region" description="Polar residues" evidence="1">
    <location>
        <begin position="448"/>
        <end position="470"/>
    </location>
</feature>
<feature type="compositionally biased region" description="Low complexity" evidence="1">
    <location>
        <begin position="596"/>
        <end position="605"/>
    </location>
</feature>
<feature type="region of interest" description="Disordered" evidence="1">
    <location>
        <begin position="714"/>
        <end position="915"/>
    </location>
</feature>
<reference evidence="3" key="2">
    <citation type="submission" date="2025-09" db="UniProtKB">
        <authorList>
            <consortium name="Ensembl"/>
        </authorList>
    </citation>
    <scope>IDENTIFICATION</scope>
</reference>